<evidence type="ECO:0000256" key="1">
    <source>
        <dbReference type="ARBA" id="ARBA00000085"/>
    </source>
</evidence>
<dbReference type="SMART" id="SM00387">
    <property type="entry name" value="HATPase_c"/>
    <property type="match status" value="1"/>
</dbReference>
<keyword evidence="7" id="KW-0812">Transmembrane</keyword>
<name>A0A1F7SJC9_9BACT</name>
<accession>A0A1F7SJC9</accession>
<proteinExistence type="predicted"/>
<keyword evidence="5" id="KW-0418">Kinase</keyword>
<dbReference type="GO" id="GO:0004721">
    <property type="term" value="F:phosphoprotein phosphatase activity"/>
    <property type="evidence" value="ECO:0007669"/>
    <property type="project" value="TreeGrafter"/>
</dbReference>
<dbReference type="AlphaFoldDB" id="A0A1F7SJC9"/>
<dbReference type="EC" id="2.7.13.3" evidence="2"/>
<evidence type="ECO:0000259" key="8">
    <source>
        <dbReference type="PROSITE" id="PS50109"/>
    </source>
</evidence>
<evidence type="ECO:0000256" key="6">
    <source>
        <dbReference type="ARBA" id="ARBA00023012"/>
    </source>
</evidence>
<evidence type="ECO:0000256" key="7">
    <source>
        <dbReference type="SAM" id="Phobius"/>
    </source>
</evidence>
<evidence type="ECO:0000313" key="10">
    <source>
        <dbReference type="Proteomes" id="UP000185874"/>
    </source>
</evidence>
<keyword evidence="4" id="KW-0808">Transferase</keyword>
<evidence type="ECO:0000313" key="9">
    <source>
        <dbReference type="EMBL" id="OGL53882.1"/>
    </source>
</evidence>
<dbReference type="EMBL" id="MGDJ01000010">
    <property type="protein sequence ID" value="OGL53882.1"/>
    <property type="molecule type" value="Genomic_DNA"/>
</dbReference>
<keyword evidence="7" id="KW-0472">Membrane</keyword>
<evidence type="ECO:0000256" key="5">
    <source>
        <dbReference type="ARBA" id="ARBA00022777"/>
    </source>
</evidence>
<feature type="domain" description="Histidine kinase" evidence="8">
    <location>
        <begin position="114"/>
        <end position="331"/>
    </location>
</feature>
<keyword evidence="7" id="KW-1133">Transmembrane helix</keyword>
<dbReference type="PRINTS" id="PR00344">
    <property type="entry name" value="BCTRLSENSOR"/>
</dbReference>
<evidence type="ECO:0000256" key="3">
    <source>
        <dbReference type="ARBA" id="ARBA00022553"/>
    </source>
</evidence>
<dbReference type="PANTHER" id="PTHR45453">
    <property type="entry name" value="PHOSPHATE REGULON SENSOR PROTEIN PHOR"/>
    <property type="match status" value="1"/>
</dbReference>
<dbReference type="CDD" id="cd00082">
    <property type="entry name" value="HisKA"/>
    <property type="match status" value="1"/>
</dbReference>
<protein>
    <recommendedName>
        <fullName evidence="2">histidine kinase</fullName>
        <ecNumber evidence="2">2.7.13.3</ecNumber>
    </recommendedName>
</protein>
<dbReference type="PANTHER" id="PTHR45453:SF1">
    <property type="entry name" value="PHOSPHATE REGULON SENSOR PROTEIN PHOR"/>
    <property type="match status" value="1"/>
</dbReference>
<reference evidence="9 10" key="1">
    <citation type="journal article" date="2016" name="Nat. Commun.">
        <title>Thousands of microbial genomes shed light on interconnected biogeochemical processes in an aquifer system.</title>
        <authorList>
            <person name="Anantharaman K."/>
            <person name="Brown C.T."/>
            <person name="Hug L.A."/>
            <person name="Sharon I."/>
            <person name="Castelle C.J."/>
            <person name="Probst A.J."/>
            <person name="Thomas B.C."/>
            <person name="Singh A."/>
            <person name="Wilkins M.J."/>
            <person name="Karaoz U."/>
            <person name="Brodie E.L."/>
            <person name="Williams K.H."/>
            <person name="Hubbard S.S."/>
            <person name="Banfield J.F."/>
        </authorList>
    </citation>
    <scope>NUCLEOTIDE SEQUENCE [LARGE SCALE GENOMIC DNA]</scope>
</reference>
<feature type="transmembrane region" description="Helical" evidence="7">
    <location>
        <begin position="71"/>
        <end position="94"/>
    </location>
</feature>
<sequence>MFTTARLKLTGWYLVIIMFISLFFSVIIFQMVSLEIERFAFRQRIRVEGPFFQNTFFAPDLELINETKKRFLLILGFINGGILVISGGLAYYLAGKTLKPIRDMVDEQNRFISDSSHELRTPLATLKTTLEVNLRDPKLTLKNAKKLVKESITEVNQLQSLSDELLQLAQYQKPNSHPQLEKTSLDQIVLDVVRKLTPLAKSKNITIQNRVKDINVIANKYALADLLTILIDNAIKYSSPGKKIIITAVKHDHSVEFSVIDHGIGIDRHDLPHLFDRFYRADTARSKDNTSGYGLGLSIAKKIVDNHHASIEVKSRLGRGSTFSVKLQSAGSK</sequence>
<dbReference type="SUPFAM" id="SSF47384">
    <property type="entry name" value="Homodimeric domain of signal transducing histidine kinase"/>
    <property type="match status" value="1"/>
</dbReference>
<dbReference type="Proteomes" id="UP000185874">
    <property type="component" value="Unassembled WGS sequence"/>
</dbReference>
<organism evidence="9 10">
    <name type="scientific">Candidatus Shapirobacteria bacterium RBG_13_44_7</name>
    <dbReference type="NCBI Taxonomy" id="1802149"/>
    <lineage>
        <taxon>Bacteria</taxon>
        <taxon>Candidatus Shapironibacteriota</taxon>
    </lineage>
</organism>
<comment type="catalytic activity">
    <reaction evidence="1">
        <text>ATP + protein L-histidine = ADP + protein N-phospho-L-histidine.</text>
        <dbReference type="EC" id="2.7.13.3"/>
    </reaction>
</comment>
<dbReference type="GO" id="GO:0000155">
    <property type="term" value="F:phosphorelay sensor kinase activity"/>
    <property type="evidence" value="ECO:0007669"/>
    <property type="project" value="InterPro"/>
</dbReference>
<dbReference type="InterPro" id="IPR003661">
    <property type="entry name" value="HisK_dim/P_dom"/>
</dbReference>
<dbReference type="Pfam" id="PF00512">
    <property type="entry name" value="HisKA"/>
    <property type="match status" value="1"/>
</dbReference>
<dbReference type="GO" id="GO:0005886">
    <property type="term" value="C:plasma membrane"/>
    <property type="evidence" value="ECO:0007669"/>
    <property type="project" value="TreeGrafter"/>
</dbReference>
<dbReference type="InterPro" id="IPR004358">
    <property type="entry name" value="Sig_transdc_His_kin-like_C"/>
</dbReference>
<dbReference type="SMART" id="SM00388">
    <property type="entry name" value="HisKA"/>
    <property type="match status" value="1"/>
</dbReference>
<keyword evidence="6" id="KW-0902">Two-component regulatory system</keyword>
<dbReference type="PROSITE" id="PS50109">
    <property type="entry name" value="HIS_KIN"/>
    <property type="match status" value="1"/>
</dbReference>
<dbReference type="InterPro" id="IPR003594">
    <property type="entry name" value="HATPase_dom"/>
</dbReference>
<dbReference type="InterPro" id="IPR036097">
    <property type="entry name" value="HisK_dim/P_sf"/>
</dbReference>
<dbReference type="InterPro" id="IPR036890">
    <property type="entry name" value="HATPase_C_sf"/>
</dbReference>
<evidence type="ECO:0000256" key="4">
    <source>
        <dbReference type="ARBA" id="ARBA00022679"/>
    </source>
</evidence>
<keyword evidence="3" id="KW-0597">Phosphoprotein</keyword>
<dbReference type="InterPro" id="IPR050351">
    <property type="entry name" value="BphY/WalK/GraS-like"/>
</dbReference>
<dbReference type="InterPro" id="IPR005467">
    <property type="entry name" value="His_kinase_dom"/>
</dbReference>
<evidence type="ECO:0000256" key="2">
    <source>
        <dbReference type="ARBA" id="ARBA00012438"/>
    </source>
</evidence>
<dbReference type="GO" id="GO:0016036">
    <property type="term" value="P:cellular response to phosphate starvation"/>
    <property type="evidence" value="ECO:0007669"/>
    <property type="project" value="TreeGrafter"/>
</dbReference>
<feature type="transmembrane region" description="Helical" evidence="7">
    <location>
        <begin position="12"/>
        <end position="34"/>
    </location>
</feature>
<dbReference type="FunFam" id="3.30.565.10:FF:000006">
    <property type="entry name" value="Sensor histidine kinase WalK"/>
    <property type="match status" value="1"/>
</dbReference>
<gene>
    <name evidence="9" type="ORF">A3K55_01705</name>
</gene>
<comment type="caution">
    <text evidence="9">The sequence shown here is derived from an EMBL/GenBank/DDBJ whole genome shotgun (WGS) entry which is preliminary data.</text>
</comment>
<dbReference type="Gene3D" id="1.10.287.130">
    <property type="match status" value="1"/>
</dbReference>
<dbReference type="SUPFAM" id="SSF55874">
    <property type="entry name" value="ATPase domain of HSP90 chaperone/DNA topoisomerase II/histidine kinase"/>
    <property type="match status" value="1"/>
</dbReference>
<dbReference type="Pfam" id="PF02518">
    <property type="entry name" value="HATPase_c"/>
    <property type="match status" value="1"/>
</dbReference>
<dbReference type="Gene3D" id="3.30.565.10">
    <property type="entry name" value="Histidine kinase-like ATPase, C-terminal domain"/>
    <property type="match status" value="1"/>
</dbReference>